<keyword evidence="2" id="KW-0229">DNA integration</keyword>
<dbReference type="GO" id="GO:0015074">
    <property type="term" value="P:DNA integration"/>
    <property type="evidence" value="ECO:0007669"/>
    <property type="project" value="UniProtKB-KW"/>
</dbReference>
<proteinExistence type="inferred from homology"/>
<dbReference type="EMBL" id="FNIT01000004">
    <property type="protein sequence ID" value="SDO16888.1"/>
    <property type="molecule type" value="Genomic_DNA"/>
</dbReference>
<keyword evidence="4" id="KW-0233">DNA recombination</keyword>
<dbReference type="AlphaFoldDB" id="A0A1H0HCM7"/>
<evidence type="ECO:0000313" key="8">
    <source>
        <dbReference type="Proteomes" id="UP000198793"/>
    </source>
</evidence>
<dbReference type="SUPFAM" id="SSF56349">
    <property type="entry name" value="DNA breaking-rejoining enzymes"/>
    <property type="match status" value="1"/>
</dbReference>
<evidence type="ECO:0000256" key="3">
    <source>
        <dbReference type="ARBA" id="ARBA00023125"/>
    </source>
</evidence>
<evidence type="ECO:0000256" key="5">
    <source>
        <dbReference type="SAM" id="MobiDB-lite"/>
    </source>
</evidence>
<gene>
    <name evidence="7" type="ORF">SAMN05192530_10433</name>
</gene>
<accession>A0A1H0HCM7</accession>
<dbReference type="PROSITE" id="PS51898">
    <property type="entry name" value="TYR_RECOMBINASE"/>
    <property type="match status" value="1"/>
</dbReference>
<dbReference type="Gene3D" id="1.10.443.10">
    <property type="entry name" value="Intergrase catalytic core"/>
    <property type="match status" value="1"/>
</dbReference>
<sequence>MKHLLKPEGIAELKVTLVVFPNGERCPMLVTGDGIPLFDPTVWSLTKYRRRSASTVEQALRGAMLIHLFCWRHGIDLAERIRSGAFFEVGELDALASDASKPFTRLRGVSKVVPVAATAQKRRRSVARLHRRLPSTTRAQVVIPATAMIRLHYAASYLKWLGERQRPRLPTGAVSADEASARMREYGARLLEVVEQIEERLPSVTDADRTSLEPEERIRLLAVTHPDSLDNPWIDPFVRLRNWVIVRWLLATGMRRGELLGLRIKDFNRGQAFCEIKRRHDDKRDRRRRQPNAKTSERLAPLDEGLTELGEEYLEARNRIEAARKHGFLFVAQDGKALSESAITGLFALLREKHPDVGPVSAHVLRHQWNEDFSAYADAIKLSAEEEVRERRLLMGWSRTSKMPGHYLKRRTKVKADEHSRDMQRRLMKHGSAIRQRMQDMERATKALQDDRAWLGEVIGA</sequence>
<keyword evidence="8" id="KW-1185">Reference proteome</keyword>
<dbReference type="InterPro" id="IPR050090">
    <property type="entry name" value="Tyrosine_recombinase_XerCD"/>
</dbReference>
<evidence type="ECO:0000313" key="7">
    <source>
        <dbReference type="EMBL" id="SDO16888.1"/>
    </source>
</evidence>
<dbReference type="GO" id="GO:0006310">
    <property type="term" value="P:DNA recombination"/>
    <property type="evidence" value="ECO:0007669"/>
    <property type="project" value="UniProtKB-KW"/>
</dbReference>
<organism evidence="7 8">
    <name type="scientific">Aureimonas jatrophae</name>
    <dbReference type="NCBI Taxonomy" id="1166073"/>
    <lineage>
        <taxon>Bacteria</taxon>
        <taxon>Pseudomonadati</taxon>
        <taxon>Pseudomonadota</taxon>
        <taxon>Alphaproteobacteria</taxon>
        <taxon>Hyphomicrobiales</taxon>
        <taxon>Aurantimonadaceae</taxon>
        <taxon>Aureimonas</taxon>
    </lineage>
</organism>
<evidence type="ECO:0000256" key="1">
    <source>
        <dbReference type="ARBA" id="ARBA00008857"/>
    </source>
</evidence>
<dbReference type="PANTHER" id="PTHR30349:SF41">
    <property type="entry name" value="INTEGRASE_RECOMBINASE PROTEIN MJ0367-RELATED"/>
    <property type="match status" value="1"/>
</dbReference>
<dbReference type="InterPro" id="IPR002104">
    <property type="entry name" value="Integrase_catalytic"/>
</dbReference>
<evidence type="ECO:0000259" key="6">
    <source>
        <dbReference type="PROSITE" id="PS51898"/>
    </source>
</evidence>
<dbReference type="Proteomes" id="UP000198793">
    <property type="component" value="Unassembled WGS sequence"/>
</dbReference>
<keyword evidence="3" id="KW-0238">DNA-binding</keyword>
<comment type="similarity">
    <text evidence="1">Belongs to the 'phage' integrase family.</text>
</comment>
<dbReference type="InterPro" id="IPR011010">
    <property type="entry name" value="DNA_brk_join_enz"/>
</dbReference>
<protein>
    <submittedName>
        <fullName evidence="7">Phage integrase family protein</fullName>
    </submittedName>
</protein>
<evidence type="ECO:0000256" key="2">
    <source>
        <dbReference type="ARBA" id="ARBA00022908"/>
    </source>
</evidence>
<name>A0A1H0HCM7_9HYPH</name>
<dbReference type="RefSeq" id="WP_082653378.1">
    <property type="nucleotide sequence ID" value="NZ_FNIT01000004.1"/>
</dbReference>
<dbReference type="OrthoDB" id="6819422at2"/>
<feature type="domain" description="Tyr recombinase" evidence="6">
    <location>
        <begin position="207"/>
        <end position="420"/>
    </location>
</feature>
<dbReference type="GO" id="GO:0003677">
    <property type="term" value="F:DNA binding"/>
    <property type="evidence" value="ECO:0007669"/>
    <property type="project" value="UniProtKB-KW"/>
</dbReference>
<dbReference type="PANTHER" id="PTHR30349">
    <property type="entry name" value="PHAGE INTEGRASE-RELATED"/>
    <property type="match status" value="1"/>
</dbReference>
<dbReference type="CDD" id="cd00397">
    <property type="entry name" value="DNA_BRE_C"/>
    <property type="match status" value="1"/>
</dbReference>
<dbReference type="InterPro" id="IPR013762">
    <property type="entry name" value="Integrase-like_cat_sf"/>
</dbReference>
<feature type="region of interest" description="Disordered" evidence="5">
    <location>
        <begin position="280"/>
        <end position="299"/>
    </location>
</feature>
<dbReference type="STRING" id="1166073.SAMN05192530_10433"/>
<reference evidence="7 8" key="1">
    <citation type="submission" date="2016-10" db="EMBL/GenBank/DDBJ databases">
        <authorList>
            <person name="de Groot N.N."/>
        </authorList>
    </citation>
    <scope>NUCLEOTIDE SEQUENCE [LARGE SCALE GENOMIC DNA]</scope>
    <source>
        <strain evidence="8">L7-484,KACC 16230,DSM 25025</strain>
    </source>
</reference>
<evidence type="ECO:0000256" key="4">
    <source>
        <dbReference type="ARBA" id="ARBA00023172"/>
    </source>
</evidence>
<dbReference type="Pfam" id="PF00589">
    <property type="entry name" value="Phage_integrase"/>
    <property type="match status" value="1"/>
</dbReference>